<sequence>MQVLRRPVRRVSCRKGTAWVGGARTQPAPAVCYLSYAFLTCCYPMTLAMPLSLPALRHRLPLLLALGLSLTLSFALIAVRIVLTREPTFIFLLWNLFLAAIPFGLSAALHLAARPPGVRLLLPVGVVWLLFFPNAPYLVTDLFHLVPRPGVPYWYDLALIMSCAWNGLMLAYASLLDMHTLVRQRLGFWLGWVFATVALGLSAFGVYLGRFLRFNSWDIISNPFTLFYDILQRFLHPLHNRQAWGVTVVFWAFLLIGYATVRLLGQRKELGIEEQ</sequence>
<evidence type="ECO:0000313" key="2">
    <source>
        <dbReference type="EMBL" id="MVN75350.1"/>
    </source>
</evidence>
<accession>A0A7K1TAC7</accession>
<protein>
    <submittedName>
        <fullName evidence="2">DUF1361 domain-containing protein</fullName>
    </submittedName>
</protein>
<dbReference type="EMBL" id="WQKZ01000001">
    <property type="protein sequence ID" value="MVN75350.1"/>
    <property type="molecule type" value="Genomic_DNA"/>
</dbReference>
<feature type="transmembrane region" description="Helical" evidence="1">
    <location>
        <begin position="187"/>
        <end position="208"/>
    </location>
</feature>
<dbReference type="Pfam" id="PF07099">
    <property type="entry name" value="DUF1361"/>
    <property type="match status" value="1"/>
</dbReference>
<dbReference type="AlphaFoldDB" id="A0A7K1TAC7"/>
<feature type="transmembrane region" description="Helical" evidence="1">
    <location>
        <begin position="120"/>
        <end position="139"/>
    </location>
</feature>
<feature type="transmembrane region" description="Helical" evidence="1">
    <location>
        <begin position="89"/>
        <end position="113"/>
    </location>
</feature>
<gene>
    <name evidence="2" type="ORF">GO988_03330</name>
</gene>
<feature type="transmembrane region" description="Helical" evidence="1">
    <location>
        <begin position="60"/>
        <end position="83"/>
    </location>
</feature>
<dbReference type="Proteomes" id="UP000441336">
    <property type="component" value="Unassembled WGS sequence"/>
</dbReference>
<evidence type="ECO:0000313" key="3">
    <source>
        <dbReference type="Proteomes" id="UP000441336"/>
    </source>
</evidence>
<comment type="caution">
    <text evidence="2">The sequence shown here is derived from an EMBL/GenBank/DDBJ whole genome shotgun (WGS) entry which is preliminary data.</text>
</comment>
<keyword evidence="1" id="KW-0472">Membrane</keyword>
<feature type="transmembrane region" description="Helical" evidence="1">
    <location>
        <begin position="151"/>
        <end position="175"/>
    </location>
</feature>
<keyword evidence="3" id="KW-1185">Reference proteome</keyword>
<reference evidence="2 3" key="1">
    <citation type="submission" date="2019-12" db="EMBL/GenBank/DDBJ databases">
        <title>Hymenobacter sp. HMF4947 Genome sequencing and assembly.</title>
        <authorList>
            <person name="Kang H."/>
            <person name="Cha I."/>
            <person name="Kim H."/>
            <person name="Joh K."/>
        </authorList>
    </citation>
    <scope>NUCLEOTIDE SEQUENCE [LARGE SCALE GENOMIC DNA]</scope>
    <source>
        <strain evidence="2 3">HMF4947</strain>
    </source>
</reference>
<proteinExistence type="predicted"/>
<evidence type="ECO:0000256" key="1">
    <source>
        <dbReference type="SAM" id="Phobius"/>
    </source>
</evidence>
<keyword evidence="1" id="KW-1133">Transmembrane helix</keyword>
<keyword evidence="1" id="KW-0812">Transmembrane</keyword>
<name>A0A7K1TAC7_9BACT</name>
<dbReference type="InterPro" id="IPR009793">
    <property type="entry name" value="DUF1361"/>
</dbReference>
<feature type="transmembrane region" description="Helical" evidence="1">
    <location>
        <begin position="243"/>
        <end position="261"/>
    </location>
</feature>
<organism evidence="2 3">
    <name type="scientific">Hymenobacter ginkgonis</name>
    <dbReference type="NCBI Taxonomy" id="2682976"/>
    <lineage>
        <taxon>Bacteria</taxon>
        <taxon>Pseudomonadati</taxon>
        <taxon>Bacteroidota</taxon>
        <taxon>Cytophagia</taxon>
        <taxon>Cytophagales</taxon>
        <taxon>Hymenobacteraceae</taxon>
        <taxon>Hymenobacter</taxon>
    </lineage>
</organism>